<keyword evidence="1" id="KW-1133">Transmembrane helix</keyword>
<evidence type="ECO:0000313" key="2">
    <source>
        <dbReference type="EMBL" id="MXP43717.1"/>
    </source>
</evidence>
<dbReference type="RefSeq" id="WP_160755298.1">
    <property type="nucleotide sequence ID" value="NZ_WTYL01000001.1"/>
</dbReference>
<organism evidence="2 3">
    <name type="scientific">Allopontixanthobacter sediminis</name>
    <dbReference type="NCBI Taxonomy" id="1689985"/>
    <lineage>
        <taxon>Bacteria</taxon>
        <taxon>Pseudomonadati</taxon>
        <taxon>Pseudomonadota</taxon>
        <taxon>Alphaproteobacteria</taxon>
        <taxon>Sphingomonadales</taxon>
        <taxon>Erythrobacteraceae</taxon>
        <taxon>Allopontixanthobacter</taxon>
    </lineage>
</organism>
<dbReference type="EMBL" id="WTYL01000001">
    <property type="protein sequence ID" value="MXP43717.1"/>
    <property type="molecule type" value="Genomic_DNA"/>
</dbReference>
<keyword evidence="1" id="KW-0472">Membrane</keyword>
<feature type="transmembrane region" description="Helical" evidence="1">
    <location>
        <begin position="36"/>
        <end position="64"/>
    </location>
</feature>
<dbReference type="Proteomes" id="UP000431922">
    <property type="component" value="Unassembled WGS sequence"/>
</dbReference>
<reference evidence="2 3" key="1">
    <citation type="submission" date="2019-12" db="EMBL/GenBank/DDBJ databases">
        <title>Genomic-based taxomic classification of the family Erythrobacteraceae.</title>
        <authorList>
            <person name="Xu L."/>
        </authorList>
    </citation>
    <scope>NUCLEOTIDE SEQUENCE [LARGE SCALE GENOMIC DNA]</scope>
    <source>
        <strain evidence="2 3">KCTC 42453</strain>
    </source>
</reference>
<comment type="caution">
    <text evidence="2">The sequence shown here is derived from an EMBL/GenBank/DDBJ whole genome shotgun (WGS) entry which is preliminary data.</text>
</comment>
<dbReference type="AlphaFoldDB" id="A0A845B2Q9"/>
<keyword evidence="1" id="KW-0812">Transmembrane</keyword>
<proteinExistence type="predicted"/>
<evidence type="ECO:0000256" key="1">
    <source>
        <dbReference type="SAM" id="Phobius"/>
    </source>
</evidence>
<evidence type="ECO:0000313" key="3">
    <source>
        <dbReference type="Proteomes" id="UP000431922"/>
    </source>
</evidence>
<protein>
    <submittedName>
        <fullName evidence="2">Uncharacterized protein</fullName>
    </submittedName>
</protein>
<name>A0A845B2Q9_9SPHN</name>
<sequence>MSDQPNDFISDAKAELSGMAKEGMHHPSMKPVLTGAAVGAVAGALLPIVSLPLGLAAGAGYMFYKRLRP</sequence>
<dbReference type="OrthoDB" id="7410871at2"/>
<gene>
    <name evidence="2" type="ORF">GRI65_04500</name>
</gene>
<accession>A0A845B2Q9</accession>
<keyword evidence="3" id="KW-1185">Reference proteome</keyword>